<dbReference type="GeneID" id="36410468"/>
<organism evidence="1 2">
    <name type="scientific">Plasmopara halstedii</name>
    <name type="common">Downy mildew of sunflower</name>
    <dbReference type="NCBI Taxonomy" id="4781"/>
    <lineage>
        <taxon>Eukaryota</taxon>
        <taxon>Sar</taxon>
        <taxon>Stramenopiles</taxon>
        <taxon>Oomycota</taxon>
        <taxon>Peronosporomycetes</taxon>
        <taxon>Peronosporales</taxon>
        <taxon>Peronosporaceae</taxon>
        <taxon>Plasmopara</taxon>
    </lineage>
</organism>
<dbReference type="EMBL" id="CCYD01000472">
    <property type="protein sequence ID" value="CEG40331.1"/>
    <property type="molecule type" value="Genomic_DNA"/>
</dbReference>
<evidence type="ECO:0000313" key="2">
    <source>
        <dbReference type="Proteomes" id="UP000054928"/>
    </source>
</evidence>
<dbReference type="Proteomes" id="UP000054928">
    <property type="component" value="Unassembled WGS sequence"/>
</dbReference>
<sequence>MTDTRISNSRCVLLRNNKFYEASAWSSRIDRFSQIIPNQLDHILHSQNDPQEIRVSKVENFSMN</sequence>
<proteinExistence type="predicted"/>
<dbReference type="AlphaFoldDB" id="A0A0N7L530"/>
<name>A0A0N7L530_PLAHL</name>
<accession>A0A0N7L530</accession>
<reference evidence="2" key="1">
    <citation type="submission" date="2014-09" db="EMBL/GenBank/DDBJ databases">
        <authorList>
            <person name="Sharma Rahul"/>
            <person name="Thines Marco"/>
        </authorList>
    </citation>
    <scope>NUCLEOTIDE SEQUENCE [LARGE SCALE GENOMIC DNA]</scope>
</reference>
<protein>
    <submittedName>
        <fullName evidence="1">Uncharacterized protein</fullName>
    </submittedName>
</protein>
<keyword evidence="2" id="KW-1185">Reference proteome</keyword>
<dbReference type="RefSeq" id="XP_024576700.1">
    <property type="nucleotide sequence ID" value="XM_024725977.2"/>
</dbReference>
<evidence type="ECO:0000313" key="1">
    <source>
        <dbReference type="EMBL" id="CEG40331.1"/>
    </source>
</evidence>